<dbReference type="InterPro" id="IPR032807">
    <property type="entry name" value="GNVR"/>
</dbReference>
<gene>
    <name evidence="3" type="ORF">G0I56_06670</name>
</gene>
<evidence type="ECO:0000256" key="1">
    <source>
        <dbReference type="SAM" id="Phobius"/>
    </source>
</evidence>
<evidence type="ECO:0000313" key="3">
    <source>
        <dbReference type="EMBL" id="HAC8716159.1"/>
    </source>
</evidence>
<feature type="transmembrane region" description="Helical" evidence="1">
    <location>
        <begin position="73"/>
        <end position="96"/>
    </location>
</feature>
<protein>
    <recommendedName>
        <fullName evidence="2">Tyrosine-protein kinase G-rich domain-containing protein</fullName>
    </recommendedName>
</protein>
<feature type="domain" description="Tyrosine-protein kinase G-rich" evidence="2">
    <location>
        <begin position="36"/>
        <end position="95"/>
    </location>
</feature>
<comment type="caution">
    <text evidence="3">The sequence shown here is derived from an EMBL/GenBank/DDBJ whole genome shotgun (WGS) entry which is preliminary data.</text>
</comment>
<reference evidence="3" key="2">
    <citation type="submission" date="2019-01" db="EMBL/GenBank/DDBJ databases">
        <authorList>
            <consortium name="NCBI Pathogen Detection Project"/>
        </authorList>
    </citation>
    <scope>NUCLEOTIDE SEQUENCE</scope>
    <source>
        <strain evidence="3">Monophasic variant of S.Typhimurium</strain>
    </source>
</reference>
<dbReference type="Pfam" id="PF13807">
    <property type="entry name" value="GNVR"/>
    <property type="match status" value="1"/>
</dbReference>
<accession>A0A705ITQ8</accession>
<dbReference type="AlphaFoldDB" id="A0A705ITQ8"/>
<dbReference type="EMBL" id="DAAMYG010000005">
    <property type="protein sequence ID" value="HAC8716159.1"/>
    <property type="molecule type" value="Genomic_DNA"/>
</dbReference>
<name>A0A705ITQ8_SALER</name>
<reference evidence="3" key="1">
    <citation type="journal article" date="2018" name="Genome Biol.">
        <title>SKESA: strategic k-mer extension for scrupulous assemblies.</title>
        <authorList>
            <person name="Souvorov A."/>
            <person name="Agarwala R."/>
            <person name="Lipman D.J."/>
        </authorList>
    </citation>
    <scope>NUCLEOTIDE SEQUENCE</scope>
    <source>
        <strain evidence="3">Monophasic variant of S.Typhimurium</strain>
    </source>
</reference>
<organism evidence="3">
    <name type="scientific">Salmonella enterica</name>
    <name type="common">Salmonella choleraesuis</name>
    <dbReference type="NCBI Taxonomy" id="28901"/>
    <lineage>
        <taxon>Bacteria</taxon>
        <taxon>Pseudomonadati</taxon>
        <taxon>Pseudomonadota</taxon>
        <taxon>Gammaproteobacteria</taxon>
        <taxon>Enterobacterales</taxon>
        <taxon>Enterobacteriaceae</taxon>
        <taxon>Salmonella</taxon>
    </lineage>
</organism>
<sequence length="110" mass="12443">ESVNNIISTLKNSVDKMAAWYIDDGDIKRYSVHKNMLQTETYAKLSLLSEAVKNNANIEVIDVAVTPKYKMRLVLVLCGLMGVIFSITGLLCKRALTEYRIEKKTMNDRA</sequence>
<keyword evidence="1" id="KW-1133">Transmembrane helix</keyword>
<evidence type="ECO:0000259" key="2">
    <source>
        <dbReference type="Pfam" id="PF13807"/>
    </source>
</evidence>
<feature type="non-terminal residue" evidence="3">
    <location>
        <position position="1"/>
    </location>
</feature>
<keyword evidence="1" id="KW-0812">Transmembrane</keyword>
<proteinExistence type="predicted"/>
<keyword evidence="1" id="KW-0472">Membrane</keyword>